<name>A0A369BNC5_9BACL</name>
<dbReference type="OrthoDB" id="9786743at2"/>
<dbReference type="Gene3D" id="3.40.50.720">
    <property type="entry name" value="NAD(P)-binding Rossmann-like Domain"/>
    <property type="match status" value="1"/>
</dbReference>
<proteinExistence type="predicted"/>
<evidence type="ECO:0000313" key="1">
    <source>
        <dbReference type="EMBL" id="RCX23100.1"/>
    </source>
</evidence>
<evidence type="ECO:0000313" key="2">
    <source>
        <dbReference type="Proteomes" id="UP000253090"/>
    </source>
</evidence>
<dbReference type="InterPro" id="IPR036291">
    <property type="entry name" value="NAD(P)-bd_dom_sf"/>
</dbReference>
<comment type="caution">
    <text evidence="1">The sequence shown here is derived from an EMBL/GenBank/DDBJ whole genome shotgun (WGS) entry which is preliminary data.</text>
</comment>
<protein>
    <recommendedName>
        <fullName evidence="3">Oxidoreductase family protein</fullName>
    </recommendedName>
</protein>
<accession>A0A369BNC5</accession>
<dbReference type="RefSeq" id="WP_114495017.1">
    <property type="nucleotide sequence ID" value="NZ_QPJW01000001.1"/>
</dbReference>
<dbReference type="AlphaFoldDB" id="A0A369BNC5"/>
<dbReference type="EMBL" id="QPJW01000001">
    <property type="protein sequence ID" value="RCX23100.1"/>
    <property type="molecule type" value="Genomic_DNA"/>
</dbReference>
<sequence>MTKLKVGIIGCGNISPDYLRNLVNSDVIEIRILADLLPEKMKERAQEFGIANVFTVEVGDTSAGDQVQTE</sequence>
<organism evidence="1 2">
    <name type="scientific">Fontibacillus phaseoli</name>
    <dbReference type="NCBI Taxonomy" id="1416533"/>
    <lineage>
        <taxon>Bacteria</taxon>
        <taxon>Bacillati</taxon>
        <taxon>Bacillota</taxon>
        <taxon>Bacilli</taxon>
        <taxon>Bacillales</taxon>
        <taxon>Paenibacillaceae</taxon>
        <taxon>Fontibacillus</taxon>
    </lineage>
</organism>
<dbReference type="Proteomes" id="UP000253090">
    <property type="component" value="Unassembled WGS sequence"/>
</dbReference>
<dbReference type="SUPFAM" id="SSF51735">
    <property type="entry name" value="NAD(P)-binding Rossmann-fold domains"/>
    <property type="match status" value="1"/>
</dbReference>
<reference evidence="1 2" key="1">
    <citation type="submission" date="2018-07" db="EMBL/GenBank/DDBJ databases">
        <title>Genomic Encyclopedia of Type Strains, Phase III (KMG-III): the genomes of soil and plant-associated and newly described type strains.</title>
        <authorList>
            <person name="Whitman W."/>
        </authorList>
    </citation>
    <scope>NUCLEOTIDE SEQUENCE [LARGE SCALE GENOMIC DNA]</scope>
    <source>
        <strain evidence="1 2">CECT 8333</strain>
    </source>
</reference>
<evidence type="ECO:0008006" key="3">
    <source>
        <dbReference type="Google" id="ProtNLM"/>
    </source>
</evidence>
<gene>
    <name evidence="1" type="ORF">DFP94_101693</name>
</gene>
<keyword evidence="2" id="KW-1185">Reference proteome</keyword>